<dbReference type="GO" id="GO:0006811">
    <property type="term" value="P:monoatomic ion transport"/>
    <property type="evidence" value="ECO:0007669"/>
    <property type="project" value="UniProtKB-KW"/>
</dbReference>
<dbReference type="Proteomes" id="UP000008461">
    <property type="component" value="Chromosome"/>
</dbReference>
<dbReference type="InterPro" id="IPR049712">
    <property type="entry name" value="Poly_export"/>
</dbReference>
<dbReference type="GO" id="GO:0015288">
    <property type="term" value="F:porin activity"/>
    <property type="evidence" value="ECO:0007669"/>
    <property type="project" value="UniProtKB-KW"/>
</dbReference>
<dbReference type="PANTHER" id="PTHR33619">
    <property type="entry name" value="POLYSACCHARIDE EXPORT PROTEIN GFCE-RELATED"/>
    <property type="match status" value="1"/>
</dbReference>
<evidence type="ECO:0000313" key="19">
    <source>
        <dbReference type="Proteomes" id="UP000008461"/>
    </source>
</evidence>
<protein>
    <submittedName>
        <fullName evidence="18">Soluble ligand binding domain protein</fullName>
    </submittedName>
</protein>
<evidence type="ECO:0000256" key="9">
    <source>
        <dbReference type="ARBA" id="ARBA00023065"/>
    </source>
</evidence>
<keyword evidence="6 15" id="KW-0812">Transmembrane</keyword>
<keyword evidence="9" id="KW-0406">Ion transport</keyword>
<keyword evidence="8" id="KW-0625">Polysaccharide transport</keyword>
<feature type="domain" description="Polysaccharide export protein N-terminal" evidence="16">
    <location>
        <begin position="43"/>
        <end position="147"/>
    </location>
</feature>
<organism evidence="18 19">
    <name type="scientific">Haliscomenobacter hydrossis (strain ATCC 27775 / DSM 1100 / LMG 10767 / O)</name>
    <dbReference type="NCBI Taxonomy" id="760192"/>
    <lineage>
        <taxon>Bacteria</taxon>
        <taxon>Pseudomonadati</taxon>
        <taxon>Bacteroidota</taxon>
        <taxon>Saprospiria</taxon>
        <taxon>Saprospirales</taxon>
        <taxon>Haliscomenobacteraceae</taxon>
        <taxon>Haliscomenobacter</taxon>
    </lineage>
</organism>
<dbReference type="PANTHER" id="PTHR33619:SF3">
    <property type="entry name" value="POLYSACCHARIDE EXPORT PROTEIN GFCE-RELATED"/>
    <property type="match status" value="1"/>
</dbReference>
<dbReference type="PROSITE" id="PS51257">
    <property type="entry name" value="PROKAR_LIPOPROTEIN"/>
    <property type="match status" value="1"/>
</dbReference>
<evidence type="ECO:0000256" key="13">
    <source>
        <dbReference type="ARBA" id="ARBA00023237"/>
    </source>
</evidence>
<dbReference type="EMBL" id="CP002691">
    <property type="protein sequence ID" value="AEE51260.1"/>
    <property type="molecule type" value="Genomic_DNA"/>
</dbReference>
<keyword evidence="11 15" id="KW-0472">Membrane</keyword>
<dbReference type="HOGENOM" id="CLU_038343_1_0_10"/>
<evidence type="ECO:0000256" key="4">
    <source>
        <dbReference type="ARBA" id="ARBA00022452"/>
    </source>
</evidence>
<evidence type="ECO:0000313" key="18">
    <source>
        <dbReference type="EMBL" id="AEE51260.1"/>
    </source>
</evidence>
<dbReference type="Gene3D" id="3.10.560.10">
    <property type="entry name" value="Outer membrane lipoprotein wza domain like"/>
    <property type="match status" value="1"/>
</dbReference>
<feature type="transmembrane region" description="Helical" evidence="15">
    <location>
        <begin position="248"/>
        <end position="266"/>
    </location>
</feature>
<dbReference type="Pfam" id="PF22461">
    <property type="entry name" value="SLBB_2"/>
    <property type="match status" value="1"/>
</dbReference>
<name>F4KVE7_HALH1</name>
<evidence type="ECO:0000256" key="15">
    <source>
        <dbReference type="SAM" id="Phobius"/>
    </source>
</evidence>
<proteinExistence type="inferred from homology"/>
<dbReference type="AlphaFoldDB" id="F4KVE7"/>
<evidence type="ECO:0000256" key="8">
    <source>
        <dbReference type="ARBA" id="ARBA00023047"/>
    </source>
</evidence>
<dbReference type="InterPro" id="IPR003715">
    <property type="entry name" value="Poly_export_N"/>
</dbReference>
<reference key="2">
    <citation type="submission" date="2011-04" db="EMBL/GenBank/DDBJ databases">
        <title>Complete sequence of chromosome of Haliscomenobacter hydrossis DSM 1100.</title>
        <authorList>
            <consortium name="US DOE Joint Genome Institute (JGI-PGF)"/>
            <person name="Lucas S."/>
            <person name="Han J."/>
            <person name="Lapidus A."/>
            <person name="Bruce D."/>
            <person name="Goodwin L."/>
            <person name="Pitluck S."/>
            <person name="Peters L."/>
            <person name="Kyrpides N."/>
            <person name="Mavromatis K."/>
            <person name="Ivanova N."/>
            <person name="Ovchinnikova G."/>
            <person name="Pagani I."/>
            <person name="Daligault H."/>
            <person name="Detter J.C."/>
            <person name="Han C."/>
            <person name="Land M."/>
            <person name="Hauser L."/>
            <person name="Markowitz V."/>
            <person name="Cheng J.-F."/>
            <person name="Hugenholtz P."/>
            <person name="Woyke T."/>
            <person name="Wu D."/>
            <person name="Verbarg S."/>
            <person name="Frueling A."/>
            <person name="Brambilla E."/>
            <person name="Klenk H.-P."/>
            <person name="Eisen J.A."/>
        </authorList>
    </citation>
    <scope>NUCLEOTIDE SEQUENCE</scope>
    <source>
        <strain>DSM 1100</strain>
    </source>
</reference>
<comment type="similarity">
    <text evidence="2">Belongs to the BexD/CtrA/VexA family.</text>
</comment>
<feature type="domain" description="SLBB" evidence="17">
    <location>
        <begin position="152"/>
        <end position="231"/>
    </location>
</feature>
<evidence type="ECO:0000256" key="12">
    <source>
        <dbReference type="ARBA" id="ARBA00023139"/>
    </source>
</evidence>
<keyword evidence="19" id="KW-1185">Reference proteome</keyword>
<dbReference type="STRING" id="760192.Halhy_3404"/>
<accession>F4KVE7</accession>
<dbReference type="Pfam" id="PF02563">
    <property type="entry name" value="Poly_export"/>
    <property type="match status" value="1"/>
</dbReference>
<keyword evidence="4" id="KW-1134">Transmembrane beta strand</keyword>
<keyword evidence="3" id="KW-0813">Transport</keyword>
<dbReference type="eggNOG" id="COG1596">
    <property type="taxonomic scope" value="Bacteria"/>
</dbReference>
<reference evidence="18 19" key="1">
    <citation type="journal article" date="2011" name="Stand. Genomic Sci.">
        <title>Complete genome sequence of Haliscomenobacter hydrossis type strain (O).</title>
        <authorList>
            <consortium name="US DOE Joint Genome Institute (JGI-PGF)"/>
            <person name="Daligault H."/>
            <person name="Lapidus A."/>
            <person name="Zeytun A."/>
            <person name="Nolan M."/>
            <person name="Lucas S."/>
            <person name="Del Rio T.G."/>
            <person name="Tice H."/>
            <person name="Cheng J.F."/>
            <person name="Tapia R."/>
            <person name="Han C."/>
            <person name="Goodwin L."/>
            <person name="Pitluck S."/>
            <person name="Liolios K."/>
            <person name="Pagani I."/>
            <person name="Ivanova N."/>
            <person name="Huntemann M."/>
            <person name="Mavromatis K."/>
            <person name="Mikhailova N."/>
            <person name="Pati A."/>
            <person name="Chen A."/>
            <person name="Palaniappan K."/>
            <person name="Land M."/>
            <person name="Hauser L."/>
            <person name="Brambilla E.M."/>
            <person name="Rohde M."/>
            <person name="Verbarg S."/>
            <person name="Goker M."/>
            <person name="Bristow J."/>
            <person name="Eisen J.A."/>
            <person name="Markowitz V."/>
            <person name="Hugenholtz P."/>
            <person name="Kyrpides N.C."/>
            <person name="Klenk H.P."/>
            <person name="Woyke T."/>
        </authorList>
    </citation>
    <scope>NUCLEOTIDE SEQUENCE [LARGE SCALE GENOMIC DNA]</scope>
    <source>
        <strain evidence="19">ATCC 27775 / DSM 1100 / LMG 10767 / O</strain>
    </source>
</reference>
<keyword evidence="12" id="KW-0564">Palmitate</keyword>
<gene>
    <name evidence="18" type="ordered locus">Halhy_3404</name>
</gene>
<evidence type="ECO:0000256" key="7">
    <source>
        <dbReference type="ARBA" id="ARBA00022729"/>
    </source>
</evidence>
<keyword evidence="15" id="KW-1133">Transmembrane helix</keyword>
<evidence type="ECO:0000256" key="6">
    <source>
        <dbReference type="ARBA" id="ARBA00022692"/>
    </source>
</evidence>
<dbReference type="GO" id="GO:0015159">
    <property type="term" value="F:polysaccharide transmembrane transporter activity"/>
    <property type="evidence" value="ECO:0007669"/>
    <property type="project" value="InterPro"/>
</dbReference>
<evidence type="ECO:0000256" key="14">
    <source>
        <dbReference type="ARBA" id="ARBA00023288"/>
    </source>
</evidence>
<evidence type="ECO:0000256" key="5">
    <source>
        <dbReference type="ARBA" id="ARBA00022597"/>
    </source>
</evidence>
<evidence type="ECO:0000256" key="1">
    <source>
        <dbReference type="ARBA" id="ARBA00004571"/>
    </source>
</evidence>
<keyword evidence="7" id="KW-0732">Signal</keyword>
<evidence type="ECO:0000256" key="11">
    <source>
        <dbReference type="ARBA" id="ARBA00023136"/>
    </source>
</evidence>
<comment type="subcellular location">
    <subcellularLocation>
        <location evidence="1">Cell outer membrane</location>
        <topology evidence="1">Multi-pass membrane protein</topology>
    </subcellularLocation>
</comment>
<dbReference type="RefSeq" id="WP_013765801.1">
    <property type="nucleotide sequence ID" value="NC_015510.1"/>
</dbReference>
<keyword evidence="10" id="KW-0626">Porin</keyword>
<evidence type="ECO:0000256" key="2">
    <source>
        <dbReference type="ARBA" id="ARBA00009450"/>
    </source>
</evidence>
<dbReference type="KEGG" id="hhy:Halhy_3404"/>
<keyword evidence="13" id="KW-0998">Cell outer membrane</keyword>
<evidence type="ECO:0000259" key="17">
    <source>
        <dbReference type="Pfam" id="PF22461"/>
    </source>
</evidence>
<evidence type="ECO:0000259" key="16">
    <source>
        <dbReference type="Pfam" id="PF02563"/>
    </source>
</evidence>
<sequence>MRILYFFTLLFLTCSCVQHKQLVNFSQGPLPFNKVEAIANSIDLSIQAEDLLQINVSSFDPKSIAAFNPQIGGAGGQQNNALMQQSSGGSGVSSLELFSGYFVDQEGYIDFPVIGRVKIGGLTLGVARDTLLNRIRPYVSDVVVSLRFLNLKITMLGEVAQPGLVRLSNKRVTLLDAIGMAGDLTPYADRTNILLMREKDGQRQYINLNLQDPAIFISPYFYLQQNDFIYVQPTKAKVGGITDQAGRLFSFASAGLSMITLIIAIFSK</sequence>
<dbReference type="GO" id="GO:0046930">
    <property type="term" value="C:pore complex"/>
    <property type="evidence" value="ECO:0007669"/>
    <property type="project" value="UniProtKB-KW"/>
</dbReference>
<keyword evidence="5" id="KW-0762">Sugar transport</keyword>
<evidence type="ECO:0000256" key="3">
    <source>
        <dbReference type="ARBA" id="ARBA00022448"/>
    </source>
</evidence>
<dbReference type="InterPro" id="IPR054765">
    <property type="entry name" value="SLBB_dom"/>
</dbReference>
<dbReference type="GO" id="GO:0009279">
    <property type="term" value="C:cell outer membrane"/>
    <property type="evidence" value="ECO:0007669"/>
    <property type="project" value="UniProtKB-SubCell"/>
</dbReference>
<evidence type="ECO:0000256" key="10">
    <source>
        <dbReference type="ARBA" id="ARBA00023114"/>
    </source>
</evidence>
<keyword evidence="14" id="KW-0449">Lipoprotein</keyword>